<evidence type="ECO:0000256" key="5">
    <source>
        <dbReference type="ARBA" id="ARBA00023237"/>
    </source>
</evidence>
<dbReference type="EMBL" id="SZQL01000008">
    <property type="protein sequence ID" value="TKK68341.1"/>
    <property type="molecule type" value="Genomic_DNA"/>
</dbReference>
<evidence type="ECO:0000256" key="4">
    <source>
        <dbReference type="ARBA" id="ARBA00023136"/>
    </source>
</evidence>
<dbReference type="OrthoDB" id="636214at2"/>
<keyword evidence="5" id="KW-0998">Cell outer membrane</keyword>
<keyword evidence="4" id="KW-0472">Membrane</keyword>
<feature type="domain" description="SusD-like N-terminal" evidence="7">
    <location>
        <begin position="103"/>
        <end position="236"/>
    </location>
</feature>
<keyword evidence="3" id="KW-0732">Signal</keyword>
<evidence type="ECO:0000256" key="3">
    <source>
        <dbReference type="ARBA" id="ARBA00022729"/>
    </source>
</evidence>
<dbReference type="Proteomes" id="UP000305848">
    <property type="component" value="Unassembled WGS sequence"/>
</dbReference>
<accession>A0A4U3KZV4</accession>
<dbReference type="GO" id="GO:0009279">
    <property type="term" value="C:cell outer membrane"/>
    <property type="evidence" value="ECO:0007669"/>
    <property type="project" value="UniProtKB-SubCell"/>
</dbReference>
<comment type="similarity">
    <text evidence="2">Belongs to the SusD family.</text>
</comment>
<evidence type="ECO:0000256" key="2">
    <source>
        <dbReference type="ARBA" id="ARBA00006275"/>
    </source>
</evidence>
<dbReference type="InterPro" id="IPR033985">
    <property type="entry name" value="SusD-like_N"/>
</dbReference>
<evidence type="ECO:0000313" key="8">
    <source>
        <dbReference type="EMBL" id="TKK68341.1"/>
    </source>
</evidence>
<evidence type="ECO:0000259" key="7">
    <source>
        <dbReference type="Pfam" id="PF14322"/>
    </source>
</evidence>
<dbReference type="Pfam" id="PF07980">
    <property type="entry name" value="SusD_RagB"/>
    <property type="match status" value="1"/>
</dbReference>
<name>A0A4U3KZV4_9BACT</name>
<dbReference type="InterPro" id="IPR011990">
    <property type="entry name" value="TPR-like_helical_dom_sf"/>
</dbReference>
<sequence length="523" mass="58443">MKKNFLNLQKTGASLVLIAAAFTFHSCSRALDEKVYSQVAVDQFYQTVDQAQLALNGVYGNTLWNDPYRDGQMITLGDVTAGTLTGGGSANGSGDRSGIITDWSTYTWTADAIELITCWNSFYQTINWDNTLIDKLANSPIPDASKASIDGQAKFLRAFFYFNLVRMFGGVPLYTNGTSDLSDAYKSRASEEEIYSQIIADLKEAQTELTPFNPGDQALGKATAASATALLAKVYLQQRNWTDAAAEAKKVIDMGYFTLMNDYENIFNPDFQNGPENLFSIQFGGNANSASQMYQTRLIYLYGPPAQTLPDGTNIQFHTLKDLVIFQATGDFFNSTPDTYRKWWTMRNRMPYYYKNGVSAANLVMDTVQMYAPFLTKFHRIDFSTGTLREGVNFPLIRYSDVLLAYAEALNEANGGPTAEAYNAINTVRRRARAVGTAVEQPESLYPDVAGLSQDQFRDSLLMEYKREFAGEGHYRWDLLRHDRLISDAKARGVTAADDKHKLFPIPAIQISRNETLEQNPGY</sequence>
<evidence type="ECO:0000259" key="6">
    <source>
        <dbReference type="Pfam" id="PF07980"/>
    </source>
</evidence>
<dbReference type="SUPFAM" id="SSF48452">
    <property type="entry name" value="TPR-like"/>
    <property type="match status" value="1"/>
</dbReference>
<comment type="subcellular location">
    <subcellularLocation>
        <location evidence="1">Cell outer membrane</location>
    </subcellularLocation>
</comment>
<dbReference type="AlphaFoldDB" id="A0A4U3KZV4"/>
<proteinExistence type="inferred from homology"/>
<protein>
    <submittedName>
        <fullName evidence="8">RagB/SusD family nutrient uptake outer membrane protein</fullName>
    </submittedName>
</protein>
<organism evidence="8 9">
    <name type="scientific">Ilyomonas limi</name>
    <dbReference type="NCBI Taxonomy" id="2575867"/>
    <lineage>
        <taxon>Bacteria</taxon>
        <taxon>Pseudomonadati</taxon>
        <taxon>Bacteroidota</taxon>
        <taxon>Chitinophagia</taxon>
        <taxon>Chitinophagales</taxon>
        <taxon>Chitinophagaceae</taxon>
        <taxon>Ilyomonas</taxon>
    </lineage>
</organism>
<keyword evidence="9" id="KW-1185">Reference proteome</keyword>
<dbReference type="Pfam" id="PF14322">
    <property type="entry name" value="SusD-like_3"/>
    <property type="match status" value="1"/>
</dbReference>
<feature type="domain" description="RagB/SusD" evidence="6">
    <location>
        <begin position="353"/>
        <end position="523"/>
    </location>
</feature>
<dbReference type="InterPro" id="IPR012944">
    <property type="entry name" value="SusD_RagB_dom"/>
</dbReference>
<gene>
    <name evidence="8" type="ORF">FC093_11975</name>
</gene>
<evidence type="ECO:0000256" key="1">
    <source>
        <dbReference type="ARBA" id="ARBA00004442"/>
    </source>
</evidence>
<dbReference type="Gene3D" id="1.25.40.390">
    <property type="match status" value="1"/>
</dbReference>
<reference evidence="8 9" key="1">
    <citation type="submission" date="2019-05" db="EMBL/GenBank/DDBJ databases">
        <title>Panacibacter sp. strain 17mud1-8 Genome sequencing and assembly.</title>
        <authorList>
            <person name="Chhetri G."/>
        </authorList>
    </citation>
    <scope>NUCLEOTIDE SEQUENCE [LARGE SCALE GENOMIC DNA]</scope>
    <source>
        <strain evidence="8 9">17mud1-8</strain>
    </source>
</reference>
<dbReference type="RefSeq" id="WP_137262021.1">
    <property type="nucleotide sequence ID" value="NZ_SZQL01000008.1"/>
</dbReference>
<dbReference type="CDD" id="cd08977">
    <property type="entry name" value="SusD"/>
    <property type="match status" value="1"/>
</dbReference>
<evidence type="ECO:0000313" key="9">
    <source>
        <dbReference type="Proteomes" id="UP000305848"/>
    </source>
</evidence>
<comment type="caution">
    <text evidence="8">The sequence shown here is derived from an EMBL/GenBank/DDBJ whole genome shotgun (WGS) entry which is preliminary data.</text>
</comment>